<protein>
    <submittedName>
        <fullName evidence="3">Uncharacterized protein</fullName>
    </submittedName>
</protein>
<feature type="region of interest" description="Disordered" evidence="1">
    <location>
        <begin position="186"/>
        <end position="244"/>
    </location>
</feature>
<keyword evidence="2" id="KW-0812">Transmembrane</keyword>
<feature type="transmembrane region" description="Helical" evidence="2">
    <location>
        <begin position="155"/>
        <end position="176"/>
    </location>
</feature>
<evidence type="ECO:0000313" key="3">
    <source>
        <dbReference type="EMBL" id="CEM40848.1"/>
    </source>
</evidence>
<dbReference type="VEuPathDB" id="CryptoDB:Cvel_25591"/>
<evidence type="ECO:0000256" key="2">
    <source>
        <dbReference type="SAM" id="Phobius"/>
    </source>
</evidence>
<feature type="compositionally biased region" description="Basic and acidic residues" evidence="1">
    <location>
        <begin position="226"/>
        <end position="237"/>
    </location>
</feature>
<feature type="transmembrane region" description="Helical" evidence="2">
    <location>
        <begin position="91"/>
        <end position="119"/>
    </location>
</feature>
<feature type="compositionally biased region" description="Polar residues" evidence="1">
    <location>
        <begin position="215"/>
        <end position="225"/>
    </location>
</feature>
<feature type="transmembrane region" description="Helical" evidence="2">
    <location>
        <begin position="21"/>
        <end position="41"/>
    </location>
</feature>
<organism evidence="3">
    <name type="scientific">Chromera velia CCMP2878</name>
    <dbReference type="NCBI Taxonomy" id="1169474"/>
    <lineage>
        <taxon>Eukaryota</taxon>
        <taxon>Sar</taxon>
        <taxon>Alveolata</taxon>
        <taxon>Colpodellida</taxon>
        <taxon>Chromeraceae</taxon>
        <taxon>Chromera</taxon>
    </lineage>
</organism>
<reference evidence="3" key="1">
    <citation type="submission" date="2014-11" db="EMBL/GenBank/DDBJ databases">
        <authorList>
            <person name="Otto D Thomas"/>
            <person name="Naeem Raeece"/>
        </authorList>
    </citation>
    <scope>NUCLEOTIDE SEQUENCE</scope>
</reference>
<keyword evidence="2" id="KW-0472">Membrane</keyword>
<dbReference type="EMBL" id="CDMZ01002116">
    <property type="protein sequence ID" value="CEM40848.1"/>
    <property type="molecule type" value="Genomic_DNA"/>
</dbReference>
<feature type="compositionally biased region" description="Basic and acidic residues" evidence="1">
    <location>
        <begin position="193"/>
        <end position="214"/>
    </location>
</feature>
<feature type="transmembrane region" description="Helical" evidence="2">
    <location>
        <begin position="61"/>
        <end position="84"/>
    </location>
</feature>
<evidence type="ECO:0000256" key="1">
    <source>
        <dbReference type="SAM" id="MobiDB-lite"/>
    </source>
</evidence>
<gene>
    <name evidence="3" type="ORF">Cvel_25591</name>
</gene>
<proteinExistence type="predicted"/>
<dbReference type="Gene3D" id="1.20.1070.10">
    <property type="entry name" value="Rhodopsin 7-helix transmembrane proteins"/>
    <property type="match status" value="1"/>
</dbReference>
<keyword evidence="2" id="KW-1133">Transmembrane helix</keyword>
<dbReference type="AlphaFoldDB" id="A0A0G4HAQ3"/>
<sequence length="244" mass="27547">MARGDTQNKKPAARLSCRGKMAWIAQLIIPVGCIAAFIILIMTHTSFSDECTFEQKWLVEFLIAVPPILLFLVSTIMFLAFFFAREKKGPIFCTLAVFMPVVIACAIWAGVMAGAMMYWDRPEMLQSEYNPYPNIPENCPTSFAEQLSWSALTSLATALLAVFFGFFNCLLFQVCCERQSKKQQEKIAPSQKSDIENQKEKEVPKKDSATETEKVSTNPFNQQTEPQEHQEESRRTADATLGDF</sequence>
<accession>A0A0G4HAQ3</accession>
<name>A0A0G4HAQ3_9ALVE</name>